<dbReference type="EMBL" id="WHPF01000017">
    <property type="protein sequence ID" value="NNV57663.1"/>
    <property type="molecule type" value="Genomic_DNA"/>
</dbReference>
<dbReference type="RefSeq" id="WP_171609613.1">
    <property type="nucleotide sequence ID" value="NZ_WHPF01000017.1"/>
</dbReference>
<evidence type="ECO:0000259" key="2">
    <source>
        <dbReference type="Pfam" id="PF13568"/>
    </source>
</evidence>
<dbReference type="AlphaFoldDB" id="A0A8J8JV28"/>
<keyword evidence="4" id="KW-1185">Reference proteome</keyword>
<gene>
    <name evidence="3" type="ORF">GD597_19495</name>
</gene>
<dbReference type="Pfam" id="PF13568">
    <property type="entry name" value="OMP_b-brl_2"/>
    <property type="match status" value="1"/>
</dbReference>
<evidence type="ECO:0000313" key="4">
    <source>
        <dbReference type="Proteomes" id="UP000598971"/>
    </source>
</evidence>
<protein>
    <submittedName>
        <fullName evidence="3">Outer membrane beta-barrel protein</fullName>
    </submittedName>
</protein>
<feature type="signal peptide" evidence="1">
    <location>
        <begin position="1"/>
        <end position="19"/>
    </location>
</feature>
<sequence length="226" mass="24613">MRKLLMFLLVLCAANIARAQVSAATFRLLGGFSMPKYTYALNGTSDSRDAYPGFSGALMLSVYSDEPGANNTMSLGVHLAMNYTQKGAINKNLSGQGQLQADNRITYLQGDALASIGFGKNRRKGSFVDFCVGPYLAYALNGEQQLKLTNGTSTNTRFNFGTSTSDDFIQFDLGLKTGLMCTLSSRFTVAAMYEYGISDIAPQEALKIQNRNFLISAGINFGYKKR</sequence>
<evidence type="ECO:0000256" key="1">
    <source>
        <dbReference type="SAM" id="SignalP"/>
    </source>
</evidence>
<accession>A0A8J8JV28</accession>
<reference evidence="3" key="1">
    <citation type="submission" date="2019-10" db="EMBL/GenBank/DDBJ databases">
        <title>Draft genome sequence of Panacibacter sp. KCS-6.</title>
        <authorList>
            <person name="Yim K.J."/>
        </authorList>
    </citation>
    <scope>NUCLEOTIDE SEQUENCE</scope>
    <source>
        <strain evidence="3">KCS-6</strain>
    </source>
</reference>
<dbReference type="InterPro" id="IPR025665">
    <property type="entry name" value="Beta-barrel_OMP_2"/>
</dbReference>
<proteinExistence type="predicted"/>
<comment type="caution">
    <text evidence="3">The sequence shown here is derived from an EMBL/GenBank/DDBJ whole genome shotgun (WGS) entry which is preliminary data.</text>
</comment>
<organism evidence="3 4">
    <name type="scientific">Limnovirga soli</name>
    <dbReference type="NCBI Taxonomy" id="2656915"/>
    <lineage>
        <taxon>Bacteria</taxon>
        <taxon>Pseudomonadati</taxon>
        <taxon>Bacteroidota</taxon>
        <taxon>Chitinophagia</taxon>
        <taxon>Chitinophagales</taxon>
        <taxon>Chitinophagaceae</taxon>
        <taxon>Limnovirga</taxon>
    </lineage>
</organism>
<name>A0A8J8JV28_9BACT</name>
<dbReference type="Proteomes" id="UP000598971">
    <property type="component" value="Unassembled WGS sequence"/>
</dbReference>
<feature type="chain" id="PRO_5035297785" evidence="1">
    <location>
        <begin position="20"/>
        <end position="226"/>
    </location>
</feature>
<evidence type="ECO:0000313" key="3">
    <source>
        <dbReference type="EMBL" id="NNV57663.1"/>
    </source>
</evidence>
<keyword evidence="1" id="KW-0732">Signal</keyword>
<feature type="domain" description="Outer membrane protein beta-barrel" evidence="2">
    <location>
        <begin position="26"/>
        <end position="200"/>
    </location>
</feature>